<sequence>MNKLEKVEHFSRWFGASKVVDVLGGPLVVYHGTDRHVPSFNPEMIGKNYVSSKAFYFIETPEAAAVYAYSMTDASGPQPPIAGIFVGSPGDAGRGGANTVPVYLSLQNPLIVTAQGTFSPDQWLDRHQEVIFARARRDGHDGIIVNPGSGFQYRGRVFVAFKPGQIVSAIAYPHDLVKDVRAVQTVTPGQPLLESISMTLEAPELKAEKSANLIRLLLQGLTDEARKVFEDLGPTDMQIQRLHDGFTVTVGGVTRPIDLSKTFGTLLSSIANAKAGNEWFQLVVEAGLAAPNDFDSPFFEILCTYKTENVKSMPIHFRGRFDSEVYPELSNGHVRNSALVLAFDEKRQESCNEAFRHVLCWASQRHVEEFPGVLTPYKPSLGISIKHAKRPVDFAARSQNLKLGRFTSQEALDIIDALAQPGETLGQDDLQVTHIHTGLHNVNGQICGGLDNALLAAYAPPAVQHGLASTPDRVLCRTTTDFLMNFPMSPVTEDELGHMRRQVAQVFPLRLMMTESKFSKHWQHHAPSMSTFMMPPIDLLKTISMDNTARALAHQALPMKLLRHCTLYRKDTQHSDRLEWYEMRYYSESLGLKPEEFLTKRVFVSTAVLDRMAAEGVRFPAGFQIHTDNDDTMMLRHRVRHCDLIFSMLDGPAVIDGVDTEMPYSKLLSRLAVVFKKKGKPTESLILMRLGNKKTVDEAVTFCKTANQWTACFKLFGDDAMVPYMDIASEAALTGRAMDVLGI</sequence>
<evidence type="ECO:0000259" key="1">
    <source>
        <dbReference type="Pfam" id="PF18760"/>
    </source>
</evidence>
<name>A0A7W7KGH2_PSENT</name>
<dbReference type="EMBL" id="JACHLI010000001">
    <property type="protein sequence ID" value="MBB4861648.1"/>
    <property type="molecule type" value="Genomic_DNA"/>
</dbReference>
<accession>A0A7W7KGH2</accession>
<comment type="caution">
    <text evidence="2">The sequence shown here is derived from an EMBL/GenBank/DDBJ whole genome shotgun (WGS) entry which is preliminary data.</text>
</comment>
<evidence type="ECO:0000313" key="3">
    <source>
        <dbReference type="Proteomes" id="UP000566995"/>
    </source>
</evidence>
<protein>
    <recommendedName>
        <fullName evidence="1">ART-PolyVal-like domain-containing protein</fullName>
    </recommendedName>
</protein>
<dbReference type="Pfam" id="PF18760">
    <property type="entry name" value="ART-PolyVal"/>
    <property type="match status" value="1"/>
</dbReference>
<proteinExistence type="predicted"/>
<dbReference type="AlphaFoldDB" id="A0A7W7KGH2"/>
<dbReference type="InterPro" id="IPR049522">
    <property type="entry name" value="ART-PolyVal_dom"/>
</dbReference>
<feature type="domain" description="ART-PolyVal-like" evidence="1">
    <location>
        <begin position="24"/>
        <end position="170"/>
    </location>
</feature>
<reference evidence="2 3" key="1">
    <citation type="submission" date="2020-08" db="EMBL/GenBank/DDBJ databases">
        <title>Functional genomics of gut bacteria from endangered species of beetles.</title>
        <authorList>
            <person name="Carlos-Shanley C."/>
        </authorList>
    </citation>
    <scope>NUCLEOTIDE SEQUENCE [LARGE SCALE GENOMIC DNA]</scope>
    <source>
        <strain evidence="2 3">S00179</strain>
    </source>
</reference>
<organism evidence="2 3">
    <name type="scientific">Pseudomonas nitroreducens</name>
    <dbReference type="NCBI Taxonomy" id="46680"/>
    <lineage>
        <taxon>Bacteria</taxon>
        <taxon>Pseudomonadati</taxon>
        <taxon>Pseudomonadota</taxon>
        <taxon>Gammaproteobacteria</taxon>
        <taxon>Pseudomonadales</taxon>
        <taxon>Pseudomonadaceae</taxon>
        <taxon>Pseudomonas</taxon>
    </lineage>
</organism>
<gene>
    <name evidence="2" type="ORF">HNP46_000459</name>
</gene>
<dbReference type="Proteomes" id="UP000566995">
    <property type="component" value="Unassembled WGS sequence"/>
</dbReference>
<evidence type="ECO:0000313" key="2">
    <source>
        <dbReference type="EMBL" id="MBB4861648.1"/>
    </source>
</evidence>